<dbReference type="GO" id="GO:0016616">
    <property type="term" value="F:oxidoreductase activity, acting on the CH-OH group of donors, NAD or NADP as acceptor"/>
    <property type="evidence" value="ECO:0007669"/>
    <property type="project" value="TreeGrafter"/>
</dbReference>
<dbReference type="PANTHER" id="PTHR44229">
    <property type="entry name" value="15-HYDROXYPROSTAGLANDIN DEHYDROGENASE [NAD(+)]"/>
    <property type="match status" value="1"/>
</dbReference>
<protein>
    <submittedName>
        <fullName evidence="5">Uncharacterized protein</fullName>
    </submittedName>
</protein>
<dbReference type="InterPro" id="IPR036291">
    <property type="entry name" value="NAD(P)-bd_dom_sf"/>
</dbReference>
<gene>
    <name evidence="5" type="ORF">QBC47DRAFT_303276</name>
</gene>
<evidence type="ECO:0000313" key="6">
    <source>
        <dbReference type="Proteomes" id="UP001239445"/>
    </source>
</evidence>
<dbReference type="SUPFAM" id="SSF51735">
    <property type="entry name" value="NAD(P)-binding Rossmann-fold domains"/>
    <property type="match status" value="1"/>
</dbReference>
<evidence type="ECO:0000256" key="2">
    <source>
        <dbReference type="ARBA" id="ARBA00022857"/>
    </source>
</evidence>
<dbReference type="PRINTS" id="PR00080">
    <property type="entry name" value="SDRFAMILY"/>
</dbReference>
<proteinExistence type="inferred from homology"/>
<organism evidence="5 6">
    <name type="scientific">Echria macrotheca</name>
    <dbReference type="NCBI Taxonomy" id="438768"/>
    <lineage>
        <taxon>Eukaryota</taxon>
        <taxon>Fungi</taxon>
        <taxon>Dikarya</taxon>
        <taxon>Ascomycota</taxon>
        <taxon>Pezizomycotina</taxon>
        <taxon>Sordariomycetes</taxon>
        <taxon>Sordariomycetidae</taxon>
        <taxon>Sordariales</taxon>
        <taxon>Schizotheciaceae</taxon>
        <taxon>Echria</taxon>
    </lineage>
</organism>
<dbReference type="Pfam" id="PF00106">
    <property type="entry name" value="adh_short"/>
    <property type="match status" value="1"/>
</dbReference>
<dbReference type="PRINTS" id="PR00081">
    <property type="entry name" value="GDHRDH"/>
</dbReference>
<evidence type="ECO:0000256" key="4">
    <source>
        <dbReference type="RuleBase" id="RU000363"/>
    </source>
</evidence>
<dbReference type="Gene3D" id="3.40.50.720">
    <property type="entry name" value="NAD(P)-binding Rossmann-like Domain"/>
    <property type="match status" value="1"/>
</dbReference>
<keyword evidence="2" id="KW-0521">NADP</keyword>
<dbReference type="AlphaFoldDB" id="A0AAJ0F7P1"/>
<sequence length="272" mass="29267">MAKSVVVTGGASGIGLAMSRHFASQGYRVAILDINSETGPEVAAEIAAEFPTATVCFKKCNVASWEEQAAVFEDVFHEHGNRIDIVMANAGINEGGPVTIVDLQEQKPSRPNLRTLDINLTGTIYSVKLAAHYMNRNPDGVSRGSIICTASNAGIYPLPMAPLYATTKFGVVGLVRSLARVLEKSNIQINALAPAVLETNISGPNSKEFFSKMVVTPMSTLIRGVADFIADPSVSGQVAEIHGDKVTIRPHHEWVDDGSRRNIEMFWTVTNS</sequence>
<dbReference type="PANTHER" id="PTHR44229:SF4">
    <property type="entry name" value="15-HYDROXYPROSTAGLANDIN DEHYDROGENASE [NAD(+)]"/>
    <property type="match status" value="1"/>
</dbReference>
<dbReference type="Proteomes" id="UP001239445">
    <property type="component" value="Unassembled WGS sequence"/>
</dbReference>
<evidence type="ECO:0000256" key="1">
    <source>
        <dbReference type="ARBA" id="ARBA00006484"/>
    </source>
</evidence>
<dbReference type="EMBL" id="MU839837">
    <property type="protein sequence ID" value="KAK1753538.1"/>
    <property type="molecule type" value="Genomic_DNA"/>
</dbReference>
<dbReference type="InterPro" id="IPR020904">
    <property type="entry name" value="Sc_DH/Rdtase_CS"/>
</dbReference>
<name>A0AAJ0F7P1_9PEZI</name>
<accession>A0AAJ0F7P1</accession>
<keyword evidence="3" id="KW-0560">Oxidoreductase</keyword>
<comment type="similarity">
    <text evidence="1 4">Belongs to the short-chain dehydrogenases/reductases (SDR) family.</text>
</comment>
<dbReference type="PROSITE" id="PS00061">
    <property type="entry name" value="ADH_SHORT"/>
    <property type="match status" value="1"/>
</dbReference>
<dbReference type="InterPro" id="IPR002347">
    <property type="entry name" value="SDR_fam"/>
</dbReference>
<evidence type="ECO:0000313" key="5">
    <source>
        <dbReference type="EMBL" id="KAK1753538.1"/>
    </source>
</evidence>
<keyword evidence="6" id="KW-1185">Reference proteome</keyword>
<comment type="caution">
    <text evidence="5">The sequence shown here is derived from an EMBL/GenBank/DDBJ whole genome shotgun (WGS) entry which is preliminary data.</text>
</comment>
<reference evidence="5" key="1">
    <citation type="submission" date="2023-06" db="EMBL/GenBank/DDBJ databases">
        <title>Genome-scale phylogeny and comparative genomics of the fungal order Sordariales.</title>
        <authorList>
            <consortium name="Lawrence Berkeley National Laboratory"/>
            <person name="Hensen N."/>
            <person name="Bonometti L."/>
            <person name="Westerberg I."/>
            <person name="Brannstrom I.O."/>
            <person name="Guillou S."/>
            <person name="Cros-Aarteil S."/>
            <person name="Calhoun S."/>
            <person name="Haridas S."/>
            <person name="Kuo A."/>
            <person name="Mondo S."/>
            <person name="Pangilinan J."/>
            <person name="Riley R."/>
            <person name="Labutti K."/>
            <person name="Andreopoulos B."/>
            <person name="Lipzen A."/>
            <person name="Chen C."/>
            <person name="Yanf M."/>
            <person name="Daum C."/>
            <person name="Ng V."/>
            <person name="Clum A."/>
            <person name="Steindorff A."/>
            <person name="Ohm R."/>
            <person name="Martin F."/>
            <person name="Silar P."/>
            <person name="Natvig D."/>
            <person name="Lalanne C."/>
            <person name="Gautier V."/>
            <person name="Ament-Velasquez S.L."/>
            <person name="Kruys A."/>
            <person name="Hutchinson M.I."/>
            <person name="Powell A.J."/>
            <person name="Barry K."/>
            <person name="Miller A.N."/>
            <person name="Grigoriev I.V."/>
            <person name="Debuchy R."/>
            <person name="Gladieux P."/>
            <person name="Thoren M.H."/>
            <person name="Johannesson H."/>
        </authorList>
    </citation>
    <scope>NUCLEOTIDE SEQUENCE</scope>
    <source>
        <strain evidence="5">PSN4</strain>
    </source>
</reference>
<dbReference type="GO" id="GO:0005737">
    <property type="term" value="C:cytoplasm"/>
    <property type="evidence" value="ECO:0007669"/>
    <property type="project" value="TreeGrafter"/>
</dbReference>
<evidence type="ECO:0000256" key="3">
    <source>
        <dbReference type="ARBA" id="ARBA00023002"/>
    </source>
</evidence>